<reference evidence="2 3" key="1">
    <citation type="submission" date="2020-08" db="EMBL/GenBank/DDBJ databases">
        <title>Plant Genome Project.</title>
        <authorList>
            <person name="Zhang R.-G."/>
        </authorList>
    </citation>
    <scope>NUCLEOTIDE SEQUENCE [LARGE SCALE GENOMIC DNA]</scope>
    <source>
        <tissue evidence="2">Rhizome</tissue>
    </source>
</reference>
<protein>
    <submittedName>
        <fullName evidence="2">Uncharacterized protein</fullName>
    </submittedName>
</protein>
<dbReference type="GO" id="GO:0000124">
    <property type="term" value="C:SAGA complex"/>
    <property type="evidence" value="ECO:0007669"/>
    <property type="project" value="InterPro"/>
</dbReference>
<proteinExistence type="predicted"/>
<dbReference type="InterPro" id="IPR037804">
    <property type="entry name" value="SGF73"/>
</dbReference>
<evidence type="ECO:0000313" key="3">
    <source>
        <dbReference type="Proteomes" id="UP000734854"/>
    </source>
</evidence>
<evidence type="ECO:0000256" key="1">
    <source>
        <dbReference type="SAM" id="Phobius"/>
    </source>
</evidence>
<keyword evidence="3" id="KW-1185">Reference proteome</keyword>
<dbReference type="PANTHER" id="PTHR47805">
    <property type="entry name" value="SAGA-ASSOCIATED FACTOR 73"/>
    <property type="match status" value="1"/>
</dbReference>
<dbReference type="AlphaFoldDB" id="A0A8J5LVR6"/>
<keyword evidence="1" id="KW-1133">Transmembrane helix</keyword>
<name>A0A8J5LVR6_ZINOF</name>
<dbReference type="PANTHER" id="PTHR47805:SF1">
    <property type="entry name" value="SAGA-ASSOCIATED FACTOR 73"/>
    <property type="match status" value="1"/>
</dbReference>
<keyword evidence="1" id="KW-0812">Transmembrane</keyword>
<organism evidence="2 3">
    <name type="scientific">Zingiber officinale</name>
    <name type="common">Ginger</name>
    <name type="synonym">Amomum zingiber</name>
    <dbReference type="NCBI Taxonomy" id="94328"/>
    <lineage>
        <taxon>Eukaryota</taxon>
        <taxon>Viridiplantae</taxon>
        <taxon>Streptophyta</taxon>
        <taxon>Embryophyta</taxon>
        <taxon>Tracheophyta</taxon>
        <taxon>Spermatophyta</taxon>
        <taxon>Magnoliopsida</taxon>
        <taxon>Liliopsida</taxon>
        <taxon>Zingiberales</taxon>
        <taxon>Zingiberaceae</taxon>
        <taxon>Zingiber</taxon>
    </lineage>
</organism>
<dbReference type="Proteomes" id="UP000734854">
    <property type="component" value="Unassembled WGS sequence"/>
</dbReference>
<dbReference type="EMBL" id="JACMSC010000004">
    <property type="protein sequence ID" value="KAG6524776.1"/>
    <property type="molecule type" value="Genomic_DNA"/>
</dbReference>
<feature type="transmembrane region" description="Helical" evidence="1">
    <location>
        <begin position="56"/>
        <end position="75"/>
    </location>
</feature>
<accession>A0A8J5LVR6</accession>
<evidence type="ECO:0000313" key="2">
    <source>
        <dbReference type="EMBL" id="KAG6524776.1"/>
    </source>
</evidence>
<gene>
    <name evidence="2" type="ORF">ZIOFF_014715</name>
</gene>
<comment type="caution">
    <text evidence="2">The sequence shown here is derived from an EMBL/GenBank/DDBJ whole genome shotgun (WGS) entry which is preliminary data.</text>
</comment>
<keyword evidence="1" id="KW-0472">Membrane</keyword>
<sequence>MVCMLGCGRMAAMARLLKVGSFQGMTAEEMTNEKLAAHTIHNEFQDANEANLLEEADFLSCFFFFYFIIVLEIILQIDHHFADMHVFDYRPLTDPLHLNEDNLRSTLDEEEASCKILQDYTSSYIIEVPASYNILLLVCCNACKKPIKASQYSTHADGGQPFSLKDVNVATVHCGLLNPIDDVLDIDGGISSFKKLPKKGKKIIQTTNGSLQMATAEQETPIHLDGNCGGGSTSKCGKHFAAFVLVCRHFLLVLSFWQLVPLVTGFKLQNKTMKRREVQASSSIKYHSGLLILLESALRFEYVKEVGTRFKSISPCRLTYRTYGDTLGISFSFRKVYVKDDKAEDKEVEPYEEG</sequence>